<protein>
    <recommendedName>
        <fullName evidence="4">WD repeat and FYVE domain-containing protein 3</fullName>
    </recommendedName>
</protein>
<dbReference type="PANTHER" id="PTHR46108:SF3">
    <property type="entry name" value="WD REPEAT- AND FYVE DOMAIN-CONTAINING PROTEIN 4"/>
    <property type="match status" value="1"/>
</dbReference>
<evidence type="ECO:0008006" key="4">
    <source>
        <dbReference type="Google" id="ProtNLM"/>
    </source>
</evidence>
<organism evidence="2 3">
    <name type="scientific">Aldrovandia affinis</name>
    <dbReference type="NCBI Taxonomy" id="143900"/>
    <lineage>
        <taxon>Eukaryota</taxon>
        <taxon>Metazoa</taxon>
        <taxon>Chordata</taxon>
        <taxon>Craniata</taxon>
        <taxon>Vertebrata</taxon>
        <taxon>Euteleostomi</taxon>
        <taxon>Actinopterygii</taxon>
        <taxon>Neopterygii</taxon>
        <taxon>Teleostei</taxon>
        <taxon>Notacanthiformes</taxon>
        <taxon>Halosauridae</taxon>
        <taxon>Aldrovandia</taxon>
    </lineage>
</organism>
<proteinExistence type="predicted"/>
<accession>A0AAD7X3S9</accession>
<reference evidence="2" key="1">
    <citation type="journal article" date="2023" name="Science">
        <title>Genome structures resolve the early diversification of teleost fishes.</title>
        <authorList>
            <person name="Parey E."/>
            <person name="Louis A."/>
            <person name="Montfort J."/>
            <person name="Bouchez O."/>
            <person name="Roques C."/>
            <person name="Iampietro C."/>
            <person name="Lluch J."/>
            <person name="Castinel A."/>
            <person name="Donnadieu C."/>
            <person name="Desvignes T."/>
            <person name="Floi Bucao C."/>
            <person name="Jouanno E."/>
            <person name="Wen M."/>
            <person name="Mejri S."/>
            <person name="Dirks R."/>
            <person name="Jansen H."/>
            <person name="Henkel C."/>
            <person name="Chen W.J."/>
            <person name="Zahm M."/>
            <person name="Cabau C."/>
            <person name="Klopp C."/>
            <person name="Thompson A.W."/>
            <person name="Robinson-Rechavi M."/>
            <person name="Braasch I."/>
            <person name="Lecointre G."/>
            <person name="Bobe J."/>
            <person name="Postlethwait J.H."/>
            <person name="Berthelot C."/>
            <person name="Roest Crollius H."/>
            <person name="Guiguen Y."/>
        </authorList>
    </citation>
    <scope>NUCLEOTIDE SEQUENCE</scope>
    <source>
        <strain evidence="2">NC1722</strain>
    </source>
</reference>
<gene>
    <name evidence="2" type="ORF">AAFF_G00138780</name>
</gene>
<evidence type="ECO:0000313" key="3">
    <source>
        <dbReference type="Proteomes" id="UP001221898"/>
    </source>
</evidence>
<dbReference type="Proteomes" id="UP001221898">
    <property type="component" value="Unassembled WGS sequence"/>
</dbReference>
<dbReference type="EMBL" id="JAINUG010000002">
    <property type="protein sequence ID" value="KAJ8418169.1"/>
    <property type="molecule type" value="Genomic_DNA"/>
</dbReference>
<sequence>MALRDCVRLLSYLDQFATGTLFTVDLPASREESSEVLEIPAEQIHPVPEMDFLGRIRSGANSVSSVASDSGHRLTFEQTILHPGAVCVIMTLLPKIFSPEDTRLSTELQLAVAHHIQLLVKSERNRQIMCESGLLLALLVHCEDILVSSDHTLHLPVVRVFEKLASQSIDHTCLRRFLCLGNPFMCGAENDLHPKPKVDPLTMAPVSNGHNADVTDIPISNEGKPSNRELKHSFSLLNRSAGPGIPQHRTVSLVSMTSPRSFRPHKLSVSPSFVEFDMSDSGYGCLFLPTLATVKGVNAESISTGGIGCDCRGFPPSAGLSFSCWFLISRFSSACEAHPIRLLTVVRHMSRAEHQFVCLSVSISASDGCLVICTEEEAFQFLDMMEPEAHTPTPLPSTARFKCAKHLVPGQWHHLVVVLAKDIKKICNATAYLNGRMIQSSKMKYIQPFPGQCISMDPTAVIDVCGIIGTPSLWKQQASLIWRVGPAYLLEEAVTPESVEVMYSQGTKYLGNYISLPLQADGLDSVKSPMRIVPEERISFGINPAVSATTTVAEIRDHYNEVDCRLIAKEMGITSRDNSTPVFLARNIAQHLSGTSRTIGAALVGHFGVRTFVSNSAADSFLYVGGPAVILSLVAMASNDSSLYAAAKVLLSVLSTSSSMEREMSRTHSYKLLAFLLKMKSHLISSRTFQLILSIVGTMELGNGSLYVQNLSAFQDILCDFEVWRNAPDNLDMVVLNHFADILKSSSGDPRNAEIMHGLNVMTKLLFLLNEPTLTCQKTSLISTIIERLLYGYFNTKDICRLGLFLVYTLLPPSLNENAIFSGIVFDVSSQALSQTPARTVWIRNQLLEMLFSLISSDSALPVKNQEEIFFALGPDWFLLFTQGHLHSSTVTLVVRLLTRLLSHPTILAKFRDGISPGTLLENMAEESSVIMDNLKTHSWSYESMSCNCPGFEVLQRLLVSHVTTPEVYVLLAGLLLQNTSYRTFTEELDLDAALQGVIDCGDDGRGLQLCADAAHVLLELVKVIISKPITGTEGSWETQYPGSVMQFFCLVHSLYPRDPLWISPTFLNVLAATVFPPEHHQNGTAEAPSPRETQPHPARKQVCDFIRILLMDSLINVAAKNQLHPFMLLLEFSPETATQEQKQCFQTEVLEFLMDIVRMTCREEGQATHVARDAVDVAKARLVGKTATLVENVAFFSKKLVEKLYTGMLLTEPEKILAFIAEQIVVVMEKAPSQREKTVSVLYSSANRALMYFLSRARQTVAERQAVVWTLRVLEQHWDVLLATYNANVSFLACLLHCLMILKSGSYPEGFGCETHKKQHKKIWYHLLPHKNIQPSTVRERSLTLMRLIQS</sequence>
<name>A0AAD7X3S9_9TELE</name>
<comment type="caution">
    <text evidence="2">The sequence shown here is derived from an EMBL/GenBank/DDBJ whole genome shotgun (WGS) entry which is preliminary data.</text>
</comment>
<evidence type="ECO:0000313" key="2">
    <source>
        <dbReference type="EMBL" id="KAJ8418169.1"/>
    </source>
</evidence>
<dbReference type="InterPro" id="IPR051944">
    <property type="entry name" value="BEACH_domain_protein"/>
</dbReference>
<dbReference type="GO" id="GO:0019882">
    <property type="term" value="P:antigen processing and presentation"/>
    <property type="evidence" value="ECO:0007669"/>
    <property type="project" value="TreeGrafter"/>
</dbReference>
<evidence type="ECO:0000256" key="1">
    <source>
        <dbReference type="ARBA" id="ARBA00022574"/>
    </source>
</evidence>
<keyword evidence="3" id="KW-1185">Reference proteome</keyword>
<keyword evidence="1" id="KW-0853">WD repeat</keyword>
<dbReference type="PANTHER" id="PTHR46108">
    <property type="entry name" value="BLUE CHEESE"/>
    <property type="match status" value="1"/>
</dbReference>